<proteinExistence type="inferred from homology"/>
<keyword evidence="6" id="KW-0256">Endoplasmic reticulum</keyword>
<feature type="chain" id="PRO_5012026715" description="Dolichyl-diphosphooligosaccharide--protein glycosyltransferase subunit 3" evidence="10">
    <location>
        <begin position="20"/>
        <end position="344"/>
    </location>
</feature>
<dbReference type="PANTHER" id="PTHR12692">
    <property type="entry name" value="DOLICHYL-DIPHOSPHOOLIGOSACCHARIDE--PROTEIN GLYCOSYLTRANSFERASE-RELATED"/>
    <property type="match status" value="1"/>
</dbReference>
<evidence type="ECO:0008006" key="13">
    <source>
        <dbReference type="Google" id="ProtNLM"/>
    </source>
</evidence>
<keyword evidence="4 9" id="KW-0812">Transmembrane</keyword>
<evidence type="ECO:0000256" key="5">
    <source>
        <dbReference type="ARBA" id="ARBA00022729"/>
    </source>
</evidence>
<comment type="subcellular location">
    <subcellularLocation>
        <location evidence="2">Endoplasmic reticulum membrane</location>
        <topology evidence="2">Multi-pass membrane protein</topology>
    </subcellularLocation>
</comment>
<keyword evidence="7 9" id="KW-1133">Transmembrane helix</keyword>
<evidence type="ECO:0000256" key="3">
    <source>
        <dbReference type="ARBA" id="ARBA00009561"/>
    </source>
</evidence>
<dbReference type="PANTHER" id="PTHR12692:SF0">
    <property type="entry name" value="GH11935P"/>
    <property type="match status" value="1"/>
</dbReference>
<dbReference type="GO" id="GO:0008250">
    <property type="term" value="C:oligosaccharyltransferase complex"/>
    <property type="evidence" value="ECO:0007669"/>
    <property type="project" value="TreeGrafter"/>
</dbReference>
<evidence type="ECO:0000256" key="6">
    <source>
        <dbReference type="ARBA" id="ARBA00022824"/>
    </source>
</evidence>
<evidence type="ECO:0000256" key="7">
    <source>
        <dbReference type="ARBA" id="ARBA00022989"/>
    </source>
</evidence>
<evidence type="ECO:0000313" key="12">
    <source>
        <dbReference type="Proteomes" id="UP000187013"/>
    </source>
</evidence>
<dbReference type="GO" id="GO:0018279">
    <property type="term" value="P:protein N-linked glycosylation via asparagine"/>
    <property type="evidence" value="ECO:0007669"/>
    <property type="project" value="TreeGrafter"/>
</dbReference>
<evidence type="ECO:0000256" key="9">
    <source>
        <dbReference type="SAM" id="Phobius"/>
    </source>
</evidence>
<evidence type="ECO:0000256" key="2">
    <source>
        <dbReference type="ARBA" id="ARBA00004477"/>
    </source>
</evidence>
<dbReference type="SUPFAM" id="SSF52833">
    <property type="entry name" value="Thioredoxin-like"/>
    <property type="match status" value="1"/>
</dbReference>
<comment type="similarity">
    <text evidence="3">Belongs to the OST3/OST6 family.</text>
</comment>
<feature type="signal peptide" evidence="10">
    <location>
        <begin position="1"/>
        <end position="19"/>
    </location>
</feature>
<dbReference type="Proteomes" id="UP000187013">
    <property type="component" value="Unassembled WGS sequence"/>
</dbReference>
<keyword evidence="5 10" id="KW-0732">Signal</keyword>
<evidence type="ECO:0000256" key="1">
    <source>
        <dbReference type="ARBA" id="ARBA00002791"/>
    </source>
</evidence>
<feature type="transmembrane region" description="Helical" evidence="9">
    <location>
        <begin position="270"/>
        <end position="289"/>
    </location>
</feature>
<keyword evidence="8 9" id="KW-0472">Membrane</keyword>
<evidence type="ECO:0000256" key="4">
    <source>
        <dbReference type="ARBA" id="ARBA00022692"/>
    </source>
</evidence>
<dbReference type="Gene3D" id="3.40.30.10">
    <property type="entry name" value="Glutaredoxin"/>
    <property type="match status" value="1"/>
</dbReference>
<dbReference type="InterPro" id="IPR036249">
    <property type="entry name" value="Thioredoxin-like_sf"/>
</dbReference>
<comment type="function">
    <text evidence="1">Subunit of the oligosaccharyl transferase (OST) complex that catalyzes the initial transfer of a defined glycan (Glc(3)Man(9)GlcNAc(2) in eukaryotes) from the lipid carrier dolichol-pyrophosphate to an asparagine residue within an Asn-X-Ser/Thr consensus motif in nascent polypeptide chains, the first step in protein N-glycosylation. N-glycosylation occurs cotranslationally and the complex associates with the Sec61 complex at the channel-forming translocon complex that mediates protein translocation across the endoplasmic reticulum (ER). All subunits are required for a maximal enzyme activity.</text>
</comment>
<name>A0A1Q3ACL8_ZYGRO</name>
<comment type="caution">
    <text evidence="11">The sequence shown here is derived from an EMBL/GenBank/DDBJ whole genome shotgun (WGS) entry which is preliminary data.</text>
</comment>
<dbReference type="OrthoDB" id="67566at2759"/>
<accession>A0A1Q3ACL8</accession>
<reference evidence="11 12" key="1">
    <citation type="submission" date="2016-08" db="EMBL/GenBank/DDBJ databases">
        <title>Draft genome sequence of allopolyploid Zygosaccharomyces rouxii.</title>
        <authorList>
            <person name="Watanabe J."/>
            <person name="Uehara K."/>
            <person name="Mogi Y."/>
            <person name="Tsukioka Y."/>
        </authorList>
    </citation>
    <scope>NUCLEOTIDE SEQUENCE [LARGE SCALE GENOMIC DNA]</scope>
    <source>
        <strain evidence="11 12">NBRC 110957</strain>
    </source>
</reference>
<evidence type="ECO:0000313" key="11">
    <source>
        <dbReference type="EMBL" id="GAV53365.1"/>
    </source>
</evidence>
<feature type="transmembrane region" description="Helical" evidence="9">
    <location>
        <begin position="214"/>
        <end position="232"/>
    </location>
</feature>
<dbReference type="EMBL" id="BDGX01000035">
    <property type="protein sequence ID" value="GAV53365.1"/>
    <property type="molecule type" value="Genomic_DNA"/>
</dbReference>
<evidence type="ECO:0000256" key="8">
    <source>
        <dbReference type="ARBA" id="ARBA00023136"/>
    </source>
</evidence>
<organism evidence="11 12">
    <name type="scientific">Zygosaccharomyces rouxii</name>
    <dbReference type="NCBI Taxonomy" id="4956"/>
    <lineage>
        <taxon>Eukaryota</taxon>
        <taxon>Fungi</taxon>
        <taxon>Dikarya</taxon>
        <taxon>Ascomycota</taxon>
        <taxon>Saccharomycotina</taxon>
        <taxon>Saccharomycetes</taxon>
        <taxon>Saccharomycetales</taxon>
        <taxon>Saccharomycetaceae</taxon>
        <taxon>Zygosaccharomyces</taxon>
    </lineage>
</organism>
<evidence type="ECO:0000256" key="10">
    <source>
        <dbReference type="SAM" id="SignalP"/>
    </source>
</evidence>
<feature type="transmembrane region" description="Helical" evidence="9">
    <location>
        <begin position="179"/>
        <end position="198"/>
    </location>
</feature>
<dbReference type="AlphaFoldDB" id="A0A1Q3ACL8"/>
<dbReference type="Pfam" id="PF04756">
    <property type="entry name" value="OST3_OST6"/>
    <property type="match status" value="1"/>
</dbReference>
<dbReference type="InterPro" id="IPR021149">
    <property type="entry name" value="OligosaccharylTrfase_OST3/OST6"/>
</dbReference>
<protein>
    <recommendedName>
        <fullName evidence="13">Dolichyl-diphosphooligosaccharide--protein glycosyltransferase subunit 3</fullName>
    </recommendedName>
</protein>
<gene>
    <name evidence="11" type="ORF">ZYGR_0AI06490</name>
</gene>
<feature type="transmembrane region" description="Helical" evidence="9">
    <location>
        <begin position="301"/>
        <end position="325"/>
    </location>
</feature>
<sequence length="344" mass="38089">MKFQVLLSLWSLVAGICMAITNDNLLQRSRKNGDNIIELTDGNYQRILGTGRNAWIMVFLTSSSPQIGCATCIEAADEYKLLAKSWFKDHPDGVSTAGDEEASLFFAVSDLKDSKIPEVFKFYGLEHVPRFFLFAPGGNIREYETIDLMNNGGIERVLGLAGDIKKITGIPDFNIYQPMNWSLIVTTAVITFCISYMFKRHYELTTKVLSMRPLWALVWTLFIILMLGGYMFNLIRGSQLAGVGENGDLVYFLPGQSSAQFKIETQITGVIYGGLAAAIVGLVLAVPKLKSYYKGTSKSTIVEIGSSALFAIVVYAFFAGLTSVYELKQPGYPYPLTKLSSLFK</sequence>